<dbReference type="PANTHER" id="PTHR30055:SF234">
    <property type="entry name" value="HTH-TYPE TRANSCRIPTIONAL REGULATOR BETI"/>
    <property type="match status" value="1"/>
</dbReference>
<dbReference type="InterPro" id="IPR023772">
    <property type="entry name" value="DNA-bd_HTH_TetR-type_CS"/>
</dbReference>
<dbReference type="EMBL" id="FWEU01000002">
    <property type="protein sequence ID" value="SLM23596.1"/>
    <property type="molecule type" value="Genomic_DNA"/>
</dbReference>
<dbReference type="PROSITE" id="PS50977">
    <property type="entry name" value="HTH_TETR_2"/>
    <property type="match status" value="1"/>
</dbReference>
<dbReference type="GO" id="GO:0003700">
    <property type="term" value="F:DNA-binding transcription factor activity"/>
    <property type="evidence" value="ECO:0007669"/>
    <property type="project" value="TreeGrafter"/>
</dbReference>
<name>A0A1W1GW50_9GAMM</name>
<dbReference type="PRINTS" id="PR00455">
    <property type="entry name" value="HTHTETR"/>
</dbReference>
<dbReference type="PANTHER" id="PTHR30055">
    <property type="entry name" value="HTH-TYPE TRANSCRIPTIONAL REGULATOR RUTR"/>
    <property type="match status" value="1"/>
</dbReference>
<dbReference type="PROSITE" id="PS01081">
    <property type="entry name" value="HTH_TETR_1"/>
    <property type="match status" value="1"/>
</dbReference>
<protein>
    <submittedName>
        <fullName evidence="6">DNA-binding transcriptional regulator, AcrR family</fullName>
    </submittedName>
</protein>
<feature type="domain" description="HTH tetR-type" evidence="5">
    <location>
        <begin position="18"/>
        <end position="78"/>
    </location>
</feature>
<accession>A0A1W1GW50</accession>
<feature type="DNA-binding region" description="H-T-H motif" evidence="4">
    <location>
        <begin position="41"/>
        <end position="60"/>
    </location>
</feature>
<dbReference type="InterPro" id="IPR009057">
    <property type="entry name" value="Homeodomain-like_sf"/>
</dbReference>
<dbReference type="InterPro" id="IPR036271">
    <property type="entry name" value="Tet_transcr_reg_TetR-rel_C_sf"/>
</dbReference>
<dbReference type="SUPFAM" id="SSF46689">
    <property type="entry name" value="Homeodomain-like"/>
    <property type="match status" value="1"/>
</dbReference>
<dbReference type="Proteomes" id="UP000191133">
    <property type="component" value="Unassembled WGS sequence"/>
</dbReference>
<evidence type="ECO:0000313" key="6">
    <source>
        <dbReference type="EMBL" id="SLM23596.1"/>
    </source>
</evidence>
<proteinExistence type="predicted"/>
<dbReference type="SUPFAM" id="SSF48498">
    <property type="entry name" value="Tetracyclin repressor-like, C-terminal domain"/>
    <property type="match status" value="1"/>
</dbReference>
<evidence type="ECO:0000256" key="2">
    <source>
        <dbReference type="ARBA" id="ARBA00023125"/>
    </source>
</evidence>
<dbReference type="FunFam" id="1.10.10.60:FF:000141">
    <property type="entry name" value="TetR family transcriptional regulator"/>
    <property type="match status" value="1"/>
</dbReference>
<dbReference type="InterPro" id="IPR050109">
    <property type="entry name" value="HTH-type_TetR-like_transc_reg"/>
</dbReference>
<dbReference type="Pfam" id="PF00440">
    <property type="entry name" value="TetR_N"/>
    <property type="match status" value="1"/>
</dbReference>
<keyword evidence="3" id="KW-0804">Transcription</keyword>
<evidence type="ECO:0000256" key="3">
    <source>
        <dbReference type="ARBA" id="ARBA00023163"/>
    </source>
</evidence>
<evidence type="ECO:0000256" key="4">
    <source>
        <dbReference type="PROSITE-ProRule" id="PRU00335"/>
    </source>
</evidence>
<organism evidence="6 7">
    <name type="scientific">Stenotrophomonas indicatrix</name>
    <dbReference type="NCBI Taxonomy" id="2045451"/>
    <lineage>
        <taxon>Bacteria</taxon>
        <taxon>Pseudomonadati</taxon>
        <taxon>Pseudomonadota</taxon>
        <taxon>Gammaproteobacteria</taxon>
        <taxon>Lysobacterales</taxon>
        <taxon>Lysobacteraceae</taxon>
        <taxon>Stenotrophomonas</taxon>
    </lineage>
</organism>
<dbReference type="Gene3D" id="1.10.357.10">
    <property type="entry name" value="Tetracycline Repressor, domain 2"/>
    <property type="match status" value="1"/>
</dbReference>
<reference evidence="7" key="1">
    <citation type="submission" date="2016-10" db="EMBL/GenBank/DDBJ databases">
        <authorList>
            <person name="Varghese N."/>
        </authorList>
    </citation>
    <scope>NUCLEOTIDE SEQUENCE [LARGE SCALE GENOMIC DNA]</scope>
    <source>
        <strain evidence="7">92MFCol6.1</strain>
    </source>
</reference>
<evidence type="ECO:0000259" key="5">
    <source>
        <dbReference type="PROSITE" id="PS50977"/>
    </source>
</evidence>
<evidence type="ECO:0000256" key="1">
    <source>
        <dbReference type="ARBA" id="ARBA00023015"/>
    </source>
</evidence>
<keyword evidence="1" id="KW-0805">Transcription regulation</keyword>
<evidence type="ECO:0000313" key="7">
    <source>
        <dbReference type="Proteomes" id="UP000191133"/>
    </source>
</evidence>
<dbReference type="InterPro" id="IPR001647">
    <property type="entry name" value="HTH_TetR"/>
</dbReference>
<gene>
    <name evidence="6" type="ORF">SAMN04488690_1292</name>
</gene>
<sequence>MDERSFIVCRMNRTDRNEQRASQILQAALQCFLSKGFHQTSMRDIAQAAGVSLGNLYNHFPGKEALILATAEAEQEELQPLLQRLAGCNGERAQVQGFLRDFHTLCRQPEWALLSVEVLAESARNPAVAAAFAGNRAQLQRGLAEALQEVARRERRRPVLAPALQAQVLLDAIESAALRQGLGEASDADTDVLDPALLAALLGARA</sequence>
<keyword evidence="2 4" id="KW-0238">DNA-binding</keyword>
<dbReference type="AlphaFoldDB" id="A0A1W1GW50"/>
<dbReference type="GO" id="GO:0000976">
    <property type="term" value="F:transcription cis-regulatory region binding"/>
    <property type="evidence" value="ECO:0007669"/>
    <property type="project" value="TreeGrafter"/>
</dbReference>